<proteinExistence type="predicted"/>
<feature type="non-terminal residue" evidence="1">
    <location>
        <position position="54"/>
    </location>
</feature>
<accession>A0A0B7A7X0</accession>
<sequence length="54" mass="6222">MLCCIRLIFRTYSYRQNQPGCIPTCIVRVNQGKKPPPDDSAGQRFLRISFTMSN</sequence>
<dbReference type="AlphaFoldDB" id="A0A0B7A7X0"/>
<name>A0A0B7A7X0_9EUPU</name>
<gene>
    <name evidence="1" type="primary">ORF98471</name>
</gene>
<dbReference type="EMBL" id="HACG01029236">
    <property type="protein sequence ID" value="CEK76101.1"/>
    <property type="molecule type" value="Transcribed_RNA"/>
</dbReference>
<protein>
    <submittedName>
        <fullName evidence="1">Uncharacterized protein</fullName>
    </submittedName>
</protein>
<organism evidence="1">
    <name type="scientific">Arion vulgaris</name>
    <dbReference type="NCBI Taxonomy" id="1028688"/>
    <lineage>
        <taxon>Eukaryota</taxon>
        <taxon>Metazoa</taxon>
        <taxon>Spiralia</taxon>
        <taxon>Lophotrochozoa</taxon>
        <taxon>Mollusca</taxon>
        <taxon>Gastropoda</taxon>
        <taxon>Heterobranchia</taxon>
        <taxon>Euthyneura</taxon>
        <taxon>Panpulmonata</taxon>
        <taxon>Eupulmonata</taxon>
        <taxon>Stylommatophora</taxon>
        <taxon>Helicina</taxon>
        <taxon>Arionoidea</taxon>
        <taxon>Arionidae</taxon>
        <taxon>Arion</taxon>
    </lineage>
</organism>
<evidence type="ECO:0000313" key="1">
    <source>
        <dbReference type="EMBL" id="CEK76101.1"/>
    </source>
</evidence>
<reference evidence="1" key="1">
    <citation type="submission" date="2014-12" db="EMBL/GenBank/DDBJ databases">
        <title>Insight into the proteome of Arion vulgaris.</title>
        <authorList>
            <person name="Aradska J."/>
            <person name="Bulat T."/>
            <person name="Smidak R."/>
            <person name="Sarate P."/>
            <person name="Gangsoo J."/>
            <person name="Sialana F."/>
            <person name="Bilban M."/>
            <person name="Lubec G."/>
        </authorList>
    </citation>
    <scope>NUCLEOTIDE SEQUENCE</scope>
    <source>
        <tissue evidence="1">Skin</tissue>
    </source>
</reference>